<gene>
    <name evidence="13" type="ORF">CMC5_006130</name>
</gene>
<keyword evidence="6 11" id="KW-0865">Zymogen</keyword>
<name>A0A0K1E723_CHOCO</name>
<dbReference type="InterPro" id="IPR029055">
    <property type="entry name" value="Ntn_hydrolases_N"/>
</dbReference>
<evidence type="ECO:0000256" key="3">
    <source>
        <dbReference type="ARBA" id="ARBA00009381"/>
    </source>
</evidence>
<dbReference type="Proteomes" id="UP000067626">
    <property type="component" value="Chromosome"/>
</dbReference>
<keyword evidence="4 11" id="KW-0808">Transferase</keyword>
<keyword evidence="11" id="KW-0317">Glutathione biosynthesis</keyword>
<dbReference type="KEGG" id="ccro:CMC5_006130"/>
<dbReference type="STRING" id="52.CMC5_006130"/>
<proteinExistence type="inferred from homology"/>
<evidence type="ECO:0000256" key="12">
    <source>
        <dbReference type="SAM" id="MobiDB-lite"/>
    </source>
</evidence>
<dbReference type="InterPro" id="IPR000101">
    <property type="entry name" value="GGT_peptidase"/>
</dbReference>
<comment type="catalytic activity">
    <reaction evidence="8 11">
        <text>an N-terminal (5-L-glutamyl)-[peptide] + an alpha-amino acid = 5-L-glutamyl amino acid + an N-terminal L-alpha-aminoacyl-[peptide]</text>
        <dbReference type="Rhea" id="RHEA:23904"/>
        <dbReference type="Rhea" id="RHEA-COMP:9780"/>
        <dbReference type="Rhea" id="RHEA-COMP:9795"/>
        <dbReference type="ChEBI" id="CHEBI:77644"/>
        <dbReference type="ChEBI" id="CHEBI:78597"/>
        <dbReference type="ChEBI" id="CHEBI:78599"/>
        <dbReference type="ChEBI" id="CHEBI:78608"/>
        <dbReference type="EC" id="2.3.2.2"/>
    </reaction>
</comment>
<dbReference type="PANTHER" id="PTHR43199:SF1">
    <property type="entry name" value="GLUTATHIONE HYDROLASE PROENZYME"/>
    <property type="match status" value="1"/>
</dbReference>
<evidence type="ECO:0000256" key="5">
    <source>
        <dbReference type="ARBA" id="ARBA00022801"/>
    </source>
</evidence>
<sequence>MSVFFTYAGTRSCAGGATVVYSSRPRMSNSRLRRLLVSLSFVGAVACEAGSPAPPPAGAPAHSVTQVPAESLTASASSPLEAPAVLPVSVAAPSPSEPPPELTGGGKRAVRGDAGLVTSVEPHATRAGLEVLRKGGNAVDAAVAVAFALAVTHPSAGNLGGGGFMVIRRASGESHTIDFRETAPAAATTGGILAMVKKGAYGYPATAVPGTVAGLELAHQRFGSRPWSELVAPATALAREGHRLGARQALVLGWAWSRLQQDRAARAIWGRQGKPVQKGDLVKQPDLSRTLEAIASEGARAFYEGPIAKKIAVAMAAHRGLVTEEDLRSYRAKLRAPLRFTYRGFTVDTMGPPSMGGIAFAQIMRVLERAKAHEAPAGSGLSHHLFAEAARRAYSDRRRASADPDFSPGAQPLLATLLDDGYLEARRPLLDRERATPSVDIAVPPEPEPLESQQTTHFSVVDAQGNAVACTVTLSAGFGAKVVVPGTGVIFSNALAAFSPTGTNTVAPGKRMQSSMSPAIVSRSGHLALVLGSPGGDTIPNTLAQVFRNLVDHGMTVDEAVESPRVHHQWLPDRLRIERNNPPSRSALEDLRRRGHALHLDAMPIGHANSILVDASGTAWGHADSREGGIAEGHAPAQAAPKR</sequence>
<dbReference type="PANTHER" id="PTHR43199">
    <property type="entry name" value="GLUTATHIONE HYDROLASE"/>
    <property type="match status" value="1"/>
</dbReference>
<dbReference type="UniPathway" id="UPA00204"/>
<dbReference type="Pfam" id="PF01019">
    <property type="entry name" value="G_glu_transpept"/>
    <property type="match status" value="1"/>
</dbReference>
<accession>A0A0K1E723</accession>
<reference evidence="13 14" key="1">
    <citation type="submission" date="2015-07" db="EMBL/GenBank/DDBJ databases">
        <title>Genome analysis of myxobacterium Chondromyces crocatus Cm c5 reveals a high potential for natural compound synthesis and the genetic basis for the loss of fruiting body formation.</title>
        <authorList>
            <person name="Zaburannyi N."/>
            <person name="Bunk B."/>
            <person name="Maier J."/>
            <person name="Overmann J."/>
            <person name="Mueller R."/>
        </authorList>
    </citation>
    <scope>NUCLEOTIDE SEQUENCE [LARGE SCALE GENOMIC DNA]</scope>
    <source>
        <strain evidence="13 14">Cm c5</strain>
    </source>
</reference>
<comment type="PTM">
    <text evidence="11">Cleaved by autocatalysis into a large and a small subunit.</text>
</comment>
<evidence type="ECO:0000256" key="2">
    <source>
        <dbReference type="ARBA" id="ARBA00001089"/>
    </source>
</evidence>
<feature type="region of interest" description="Disordered" evidence="12">
    <location>
        <begin position="52"/>
        <end position="73"/>
    </location>
</feature>
<evidence type="ECO:0000256" key="1">
    <source>
        <dbReference type="ARBA" id="ARBA00001049"/>
    </source>
</evidence>
<dbReference type="InterPro" id="IPR043137">
    <property type="entry name" value="GGT_ssub_C"/>
</dbReference>
<dbReference type="InterPro" id="IPR043138">
    <property type="entry name" value="GGT_lsub"/>
</dbReference>
<comment type="pathway">
    <text evidence="11">Sulfur metabolism; glutathione metabolism.</text>
</comment>
<feature type="binding site" evidence="10">
    <location>
        <begin position="514"/>
        <end position="515"/>
    </location>
    <ligand>
        <name>L-glutamate</name>
        <dbReference type="ChEBI" id="CHEBI:29985"/>
    </ligand>
</feature>
<dbReference type="EMBL" id="CP012159">
    <property type="protein sequence ID" value="AKT36497.1"/>
    <property type="molecule type" value="Genomic_DNA"/>
</dbReference>
<evidence type="ECO:0000256" key="4">
    <source>
        <dbReference type="ARBA" id="ARBA00022679"/>
    </source>
</evidence>
<dbReference type="InterPro" id="IPR051792">
    <property type="entry name" value="GGT_bact"/>
</dbReference>
<dbReference type="EC" id="3.4.19.13" evidence="11"/>
<feature type="binding site" evidence="10">
    <location>
        <position position="180"/>
    </location>
    <ligand>
        <name>L-glutamate</name>
        <dbReference type="ChEBI" id="CHEBI:29985"/>
    </ligand>
</feature>
<comment type="catalytic activity">
    <reaction evidence="2 11">
        <text>glutathione + H2O = L-cysteinylglycine + L-glutamate</text>
        <dbReference type="Rhea" id="RHEA:28807"/>
        <dbReference type="ChEBI" id="CHEBI:15377"/>
        <dbReference type="ChEBI" id="CHEBI:29985"/>
        <dbReference type="ChEBI" id="CHEBI:57925"/>
        <dbReference type="ChEBI" id="CHEBI:61694"/>
        <dbReference type="EC" id="3.4.19.13"/>
    </reaction>
</comment>
<keyword evidence="14" id="KW-1185">Reference proteome</keyword>
<comment type="subunit">
    <text evidence="11">This enzyme consists of two polypeptide chains, which are synthesized in precursor form from a single polypeptide.</text>
</comment>
<dbReference type="Gene3D" id="1.10.246.130">
    <property type="match status" value="1"/>
</dbReference>
<dbReference type="GO" id="GO:0006751">
    <property type="term" value="P:glutathione catabolic process"/>
    <property type="evidence" value="ECO:0007669"/>
    <property type="project" value="UniProtKB-UniRule"/>
</dbReference>
<feature type="binding site" evidence="10">
    <location>
        <position position="536"/>
    </location>
    <ligand>
        <name>L-glutamate</name>
        <dbReference type="ChEBI" id="CHEBI:29985"/>
    </ligand>
</feature>
<feature type="active site" description="Nucleophile" evidence="9">
    <location>
        <position position="455"/>
    </location>
</feature>
<feature type="region of interest" description="Disordered" evidence="12">
    <location>
        <begin position="90"/>
        <end position="109"/>
    </location>
</feature>
<comment type="similarity">
    <text evidence="3 11">Belongs to the gamma-glutamyltransferase family.</text>
</comment>
<dbReference type="GO" id="GO:0103068">
    <property type="term" value="F:leukotriene C4 gamma-glutamyl transferase activity"/>
    <property type="evidence" value="ECO:0007669"/>
    <property type="project" value="UniProtKB-EC"/>
</dbReference>
<keyword evidence="5 11" id="KW-0378">Hydrolase</keyword>
<evidence type="ECO:0000256" key="10">
    <source>
        <dbReference type="PIRSR" id="PIRSR600101-2"/>
    </source>
</evidence>
<evidence type="ECO:0000256" key="6">
    <source>
        <dbReference type="ARBA" id="ARBA00023145"/>
    </source>
</evidence>
<dbReference type="NCBIfam" id="TIGR00066">
    <property type="entry name" value="g_glut_trans"/>
    <property type="match status" value="1"/>
</dbReference>
<dbReference type="GO" id="GO:0036374">
    <property type="term" value="F:glutathione hydrolase activity"/>
    <property type="evidence" value="ECO:0007669"/>
    <property type="project" value="UniProtKB-UniRule"/>
</dbReference>
<dbReference type="PATRIC" id="fig|52.7.peg.658"/>
<protein>
    <recommendedName>
        <fullName evidence="11">Glutathione hydrolase proenzyme</fullName>
        <ecNumber evidence="11">2.3.2.2</ecNumber>
        <ecNumber evidence="11">3.4.19.13</ecNumber>
    </recommendedName>
    <component>
        <recommendedName>
            <fullName evidence="11">Glutathione hydrolase large chain</fullName>
        </recommendedName>
    </component>
    <component>
        <recommendedName>
            <fullName evidence="11">Glutathione hydrolase small chain</fullName>
        </recommendedName>
    </component>
</protein>
<evidence type="ECO:0000313" key="14">
    <source>
        <dbReference type="Proteomes" id="UP000067626"/>
    </source>
</evidence>
<evidence type="ECO:0000256" key="7">
    <source>
        <dbReference type="ARBA" id="ARBA00023315"/>
    </source>
</evidence>
<dbReference type="PRINTS" id="PR01210">
    <property type="entry name" value="GGTRANSPTASE"/>
</dbReference>
<evidence type="ECO:0000313" key="13">
    <source>
        <dbReference type="EMBL" id="AKT36497.1"/>
    </source>
</evidence>
<dbReference type="Gene3D" id="3.60.20.40">
    <property type="match status" value="1"/>
</dbReference>
<comment type="catalytic activity">
    <reaction evidence="1 11">
        <text>an S-substituted glutathione + H2O = an S-substituted L-cysteinylglycine + L-glutamate</text>
        <dbReference type="Rhea" id="RHEA:59468"/>
        <dbReference type="ChEBI" id="CHEBI:15377"/>
        <dbReference type="ChEBI" id="CHEBI:29985"/>
        <dbReference type="ChEBI" id="CHEBI:90779"/>
        <dbReference type="ChEBI" id="CHEBI:143103"/>
        <dbReference type="EC" id="3.4.19.13"/>
    </reaction>
</comment>
<dbReference type="AlphaFoldDB" id="A0A0K1E723"/>
<dbReference type="GO" id="GO:0006750">
    <property type="term" value="P:glutathione biosynthetic process"/>
    <property type="evidence" value="ECO:0007669"/>
    <property type="project" value="UniProtKB-KW"/>
</dbReference>
<feature type="region of interest" description="Disordered" evidence="12">
    <location>
        <begin position="623"/>
        <end position="643"/>
    </location>
</feature>
<feature type="compositionally biased region" description="Polar residues" evidence="12">
    <location>
        <begin position="63"/>
        <end position="73"/>
    </location>
</feature>
<evidence type="ECO:0000256" key="8">
    <source>
        <dbReference type="ARBA" id="ARBA00047417"/>
    </source>
</evidence>
<dbReference type="EC" id="2.3.2.2" evidence="11"/>
<dbReference type="SUPFAM" id="SSF56235">
    <property type="entry name" value="N-terminal nucleophile aminohydrolases (Ntn hydrolases)"/>
    <property type="match status" value="1"/>
</dbReference>
<evidence type="ECO:0000256" key="9">
    <source>
        <dbReference type="PIRSR" id="PIRSR600101-1"/>
    </source>
</evidence>
<evidence type="ECO:0000256" key="11">
    <source>
        <dbReference type="RuleBase" id="RU368036"/>
    </source>
</evidence>
<organism evidence="13 14">
    <name type="scientific">Chondromyces crocatus</name>
    <dbReference type="NCBI Taxonomy" id="52"/>
    <lineage>
        <taxon>Bacteria</taxon>
        <taxon>Pseudomonadati</taxon>
        <taxon>Myxococcota</taxon>
        <taxon>Polyangia</taxon>
        <taxon>Polyangiales</taxon>
        <taxon>Polyangiaceae</taxon>
        <taxon>Chondromyces</taxon>
    </lineage>
</organism>
<keyword evidence="7 11" id="KW-0012">Acyltransferase</keyword>